<dbReference type="GO" id="GO:0046464">
    <property type="term" value="P:acylglycerol catabolic process"/>
    <property type="evidence" value="ECO:0007669"/>
    <property type="project" value="TreeGrafter"/>
</dbReference>
<dbReference type="InterPro" id="IPR050266">
    <property type="entry name" value="AB_hydrolase_sf"/>
</dbReference>
<organism evidence="2 3">
    <name type="scientific">Arenimonas maotaiensis</name>
    <dbReference type="NCBI Taxonomy" id="1446479"/>
    <lineage>
        <taxon>Bacteria</taxon>
        <taxon>Pseudomonadati</taxon>
        <taxon>Pseudomonadota</taxon>
        <taxon>Gammaproteobacteria</taxon>
        <taxon>Lysobacterales</taxon>
        <taxon>Lysobacteraceae</taxon>
        <taxon>Arenimonas</taxon>
    </lineage>
</organism>
<evidence type="ECO:0000313" key="2">
    <source>
        <dbReference type="EMBL" id="GGF95725.1"/>
    </source>
</evidence>
<dbReference type="InterPro" id="IPR000073">
    <property type="entry name" value="AB_hydrolase_1"/>
</dbReference>
<dbReference type="GO" id="GO:0047372">
    <property type="term" value="F:monoacylglycerol lipase activity"/>
    <property type="evidence" value="ECO:0007669"/>
    <property type="project" value="TreeGrafter"/>
</dbReference>
<protein>
    <recommendedName>
        <fullName evidence="1">AB hydrolase-1 domain-containing protein</fullName>
    </recommendedName>
</protein>
<dbReference type="Proteomes" id="UP000632858">
    <property type="component" value="Unassembled WGS sequence"/>
</dbReference>
<name>A0A917FNI3_9GAMM</name>
<dbReference type="AlphaFoldDB" id="A0A917FNI3"/>
<dbReference type="PANTHER" id="PTHR43798">
    <property type="entry name" value="MONOACYLGLYCEROL LIPASE"/>
    <property type="match status" value="1"/>
</dbReference>
<dbReference type="EMBL" id="BMFO01000003">
    <property type="protein sequence ID" value="GGF95725.1"/>
    <property type="molecule type" value="Genomic_DNA"/>
</dbReference>
<dbReference type="Gene3D" id="3.40.50.1820">
    <property type="entry name" value="alpha/beta hydrolase"/>
    <property type="match status" value="1"/>
</dbReference>
<reference evidence="2" key="1">
    <citation type="journal article" date="2014" name="Int. J. Syst. Evol. Microbiol.">
        <title>Complete genome sequence of Corynebacterium casei LMG S-19264T (=DSM 44701T), isolated from a smear-ripened cheese.</title>
        <authorList>
            <consortium name="US DOE Joint Genome Institute (JGI-PGF)"/>
            <person name="Walter F."/>
            <person name="Albersmeier A."/>
            <person name="Kalinowski J."/>
            <person name="Ruckert C."/>
        </authorList>
    </citation>
    <scope>NUCLEOTIDE SEQUENCE</scope>
    <source>
        <strain evidence="2">CGMCC 1.12726</strain>
    </source>
</reference>
<accession>A0A917FNI3</accession>
<dbReference type="PANTHER" id="PTHR43798:SF5">
    <property type="entry name" value="MONOACYLGLYCEROL LIPASE ABHD6"/>
    <property type="match status" value="1"/>
</dbReference>
<reference evidence="2" key="2">
    <citation type="submission" date="2020-09" db="EMBL/GenBank/DDBJ databases">
        <authorList>
            <person name="Sun Q."/>
            <person name="Zhou Y."/>
        </authorList>
    </citation>
    <scope>NUCLEOTIDE SEQUENCE</scope>
    <source>
        <strain evidence="2">CGMCC 1.12726</strain>
    </source>
</reference>
<evidence type="ECO:0000259" key="1">
    <source>
        <dbReference type="Pfam" id="PF12697"/>
    </source>
</evidence>
<dbReference type="Pfam" id="PF12697">
    <property type="entry name" value="Abhydrolase_6"/>
    <property type="match status" value="1"/>
</dbReference>
<keyword evidence="3" id="KW-1185">Reference proteome</keyword>
<proteinExistence type="predicted"/>
<comment type="caution">
    <text evidence="2">The sequence shown here is derived from an EMBL/GenBank/DDBJ whole genome shotgun (WGS) entry which is preliminary data.</text>
</comment>
<sequence length="306" mass="33607">MKRLLIALAVSAALAVGFVWLFPEQALRAEFARQRLLAGAEVKIRAVDGETWHYLEAGRGPLIVLVHGYTGSKENWLPVMKRLSRAHRVIAVDLPGWGESAPKPGADYSPLAQAARLDAFLQAQDEPVALLVGHSMGGMISGLLLSDAHTARVERVVFMSAAGVRFKENAFARRVLAGDNPFAVYETGAFLAFLDRYVFADAPYLPTPMARVMVERRAAKRAFERRVFEQMRLGPQAFLLQERLPAIRQPVGLLWCDGDAIIDPSAAAVFAAGLPVSQTHILSGCGHMPMMERPRPVADYLLGRLR</sequence>
<dbReference type="InterPro" id="IPR029058">
    <property type="entry name" value="AB_hydrolase_fold"/>
</dbReference>
<dbReference type="GO" id="GO:0016020">
    <property type="term" value="C:membrane"/>
    <property type="evidence" value="ECO:0007669"/>
    <property type="project" value="TreeGrafter"/>
</dbReference>
<dbReference type="RefSeq" id="WP_188449887.1">
    <property type="nucleotide sequence ID" value="NZ_BMFO01000003.1"/>
</dbReference>
<feature type="domain" description="AB hydrolase-1" evidence="1">
    <location>
        <begin position="63"/>
        <end position="299"/>
    </location>
</feature>
<gene>
    <name evidence="2" type="ORF">GCM10010960_16740</name>
</gene>
<dbReference type="PRINTS" id="PR00111">
    <property type="entry name" value="ABHYDROLASE"/>
</dbReference>
<dbReference type="SUPFAM" id="SSF53474">
    <property type="entry name" value="alpha/beta-Hydrolases"/>
    <property type="match status" value="1"/>
</dbReference>
<evidence type="ECO:0000313" key="3">
    <source>
        <dbReference type="Proteomes" id="UP000632858"/>
    </source>
</evidence>